<keyword evidence="1" id="KW-0812">Transmembrane</keyword>
<feature type="transmembrane region" description="Helical" evidence="1">
    <location>
        <begin position="6"/>
        <end position="24"/>
    </location>
</feature>
<evidence type="ECO:0000256" key="1">
    <source>
        <dbReference type="SAM" id="Phobius"/>
    </source>
</evidence>
<feature type="transmembrane region" description="Helical" evidence="1">
    <location>
        <begin position="55"/>
        <end position="76"/>
    </location>
</feature>
<organism evidence="2 3">
    <name type="scientific">Enteroscipio rubneri</name>
    <dbReference type="NCBI Taxonomy" id="2070686"/>
    <lineage>
        <taxon>Bacteria</taxon>
        <taxon>Bacillati</taxon>
        <taxon>Actinomycetota</taxon>
        <taxon>Coriobacteriia</taxon>
        <taxon>Eggerthellales</taxon>
        <taxon>Eggerthellaceae</taxon>
        <taxon>Enteroscipio</taxon>
    </lineage>
</organism>
<keyword evidence="1" id="KW-1133">Transmembrane helix</keyword>
<protein>
    <submittedName>
        <fullName evidence="2">Lipocalin</fullName>
    </submittedName>
</protein>
<dbReference type="AlphaFoldDB" id="A0A2K2UDH4"/>
<evidence type="ECO:0000313" key="3">
    <source>
        <dbReference type="Proteomes" id="UP000236197"/>
    </source>
</evidence>
<name>A0A2K2UDH4_9ACTN</name>
<keyword evidence="3" id="KW-1185">Reference proteome</keyword>
<evidence type="ECO:0000313" key="2">
    <source>
        <dbReference type="EMBL" id="PNV68387.1"/>
    </source>
</evidence>
<feature type="transmembrane region" description="Helical" evidence="1">
    <location>
        <begin position="82"/>
        <end position="106"/>
    </location>
</feature>
<accession>A0A2K2UDH4</accession>
<dbReference type="OrthoDB" id="3174854at2"/>
<proteinExistence type="predicted"/>
<comment type="caution">
    <text evidence="2">The sequence shown here is derived from an EMBL/GenBank/DDBJ whole genome shotgun (WGS) entry which is preliminary data.</text>
</comment>
<dbReference type="EMBL" id="PPEK01000002">
    <property type="protein sequence ID" value="PNV68387.1"/>
    <property type="molecule type" value="Genomic_DNA"/>
</dbReference>
<keyword evidence="1" id="KW-0472">Membrane</keyword>
<feature type="transmembrane region" description="Helical" evidence="1">
    <location>
        <begin position="126"/>
        <end position="144"/>
    </location>
</feature>
<sequence length="145" mass="15821">MEIARFVLGTILLAVAALLTVQLYNGRWLSLIARPKETKKGTYYPEGTINTGKRAAWVMVACFAVVATLMAYEMAMLTGIPVFVQAATIVNNVALVAYFASLLYTLFAGRADQSYQDRFKKEGARLLLLLLGSCVVMTAVSVLFA</sequence>
<gene>
    <name evidence="2" type="ORF">C2L71_03845</name>
</gene>
<dbReference type="Proteomes" id="UP000236197">
    <property type="component" value="Unassembled WGS sequence"/>
</dbReference>
<dbReference type="RefSeq" id="WP_103264455.1">
    <property type="nucleotide sequence ID" value="NZ_CABMLE010000002.1"/>
</dbReference>
<reference evidence="3" key="1">
    <citation type="submission" date="2018-01" db="EMBL/GenBank/DDBJ databases">
        <title>Rubneribacter badeniensis gen. nov., sp. nov., and Colonibacter rubneri, gen. nov., sp. nov., WGS of new members of the Eggerthellaceae.</title>
        <authorList>
            <person name="Danylec N."/>
            <person name="Stoll D.A."/>
            <person name="Doetsch A."/>
            <person name="Kulling S.E."/>
            <person name="Huch M."/>
        </authorList>
    </citation>
    <scope>NUCLEOTIDE SEQUENCE [LARGE SCALE GENOMIC DNA]</scope>
    <source>
        <strain evidence="3">ResAG-96</strain>
    </source>
</reference>